<keyword evidence="3" id="KW-0472">Membrane</keyword>
<dbReference type="InterPro" id="IPR000462">
    <property type="entry name" value="CDP-OH_P_trans"/>
</dbReference>
<feature type="transmembrane region" description="Helical" evidence="3">
    <location>
        <begin position="266"/>
        <end position="284"/>
    </location>
</feature>
<evidence type="ECO:0000256" key="1">
    <source>
        <dbReference type="ARBA" id="ARBA00022679"/>
    </source>
</evidence>
<dbReference type="PROSITE" id="PS00379">
    <property type="entry name" value="CDP_ALCOHOL_P_TRANSF"/>
    <property type="match status" value="1"/>
</dbReference>
<evidence type="ECO:0000313" key="4">
    <source>
        <dbReference type="EMBL" id="AIT08387.1"/>
    </source>
</evidence>
<keyword evidence="4" id="KW-0614">Plasmid</keyword>
<protein>
    <recommendedName>
        <fullName evidence="6">CDP-alcohol phosphatidyltransferase family protein</fullName>
    </recommendedName>
</protein>
<evidence type="ECO:0008006" key="6">
    <source>
        <dbReference type="Google" id="ProtNLM"/>
    </source>
</evidence>
<name>A0A097ELG4_9SPHN</name>
<dbReference type="InterPro" id="IPR048254">
    <property type="entry name" value="CDP_ALCOHOL_P_TRANSF_CS"/>
</dbReference>
<proteinExistence type="inferred from homology"/>
<feature type="transmembrane region" description="Helical" evidence="3">
    <location>
        <begin position="340"/>
        <end position="361"/>
    </location>
</feature>
<geneLocation type="plasmid" evidence="4 5">
    <name>STP1</name>
</geneLocation>
<accession>A0A097ELG4</accession>
<dbReference type="RefSeq" id="WP_041394052.1">
    <property type="nucleotide sequence ID" value="NZ_CP009572.1"/>
</dbReference>
<sequence length="402" mass="42215">MPQIILVFSSAATAEYRVAGIPAAARAAQAIAGIAEQDGIRRCSIVVDEPWVPGDALLAECRRLAPDLRLGFAIVPSDDERLTVRGETFVAALAQRHSGPGRENVLPALFDACVKDRVSLSSALLPQAAAFKLLRRASRDVLAATGKGGDGIVSRYINRPISRAISHQLLRIPAVTPFHASLGTALLGLAMAFALFLGDGTGLILGALLFQAASIFDGVDGEIARATYRTSELGATLDSVIDAFTNLAFITGVTVNVAMAGDVTSAVAGGIALVTLAAGLLLIGRHASAMGEAMNFDVIKRQLRNGRRTSRLTEFFIHLTMRDFFAAACALMIVAGFTDILLIAFAVIALGWFSVTALVLSRLKRTTRGGMTMVAAARRAEPCALAPASLAFPQSGTAIRSD</sequence>
<dbReference type="InterPro" id="IPR043130">
    <property type="entry name" value="CDP-OH_PTrfase_TM_dom"/>
</dbReference>
<keyword evidence="3" id="KW-1133">Transmembrane helix</keyword>
<dbReference type="Pfam" id="PF01066">
    <property type="entry name" value="CDP-OH_P_transf"/>
    <property type="match status" value="1"/>
</dbReference>
<keyword evidence="1 2" id="KW-0808">Transferase</keyword>
<evidence type="ECO:0000256" key="2">
    <source>
        <dbReference type="RuleBase" id="RU003750"/>
    </source>
</evidence>
<organism evidence="4 5">
    <name type="scientific">Sphingomonas taxi</name>
    <dbReference type="NCBI Taxonomy" id="1549858"/>
    <lineage>
        <taxon>Bacteria</taxon>
        <taxon>Pseudomonadati</taxon>
        <taxon>Pseudomonadota</taxon>
        <taxon>Alphaproteobacteria</taxon>
        <taxon>Sphingomonadales</taxon>
        <taxon>Sphingomonadaceae</taxon>
        <taxon>Sphingomonas</taxon>
    </lineage>
</organism>
<reference evidence="4 5" key="1">
    <citation type="submission" date="2014-09" db="EMBL/GenBank/DDBJ databases">
        <title>Using Illumina technology Improving SMRT sequencing Genome Assembly by RASTools.</title>
        <authorList>
            <person name="Zhou Y."/>
            <person name="Ma T."/>
            <person name="Liu T."/>
        </authorList>
    </citation>
    <scope>NUCLEOTIDE SEQUENCE [LARGE SCALE GENOMIC DNA]</scope>
    <source>
        <strain evidence="4 5">ATCC 55669</strain>
        <plasmid evidence="5">Plasmid STP1</plasmid>
    </source>
</reference>
<evidence type="ECO:0000313" key="5">
    <source>
        <dbReference type="Proteomes" id="UP000033200"/>
    </source>
</evidence>
<gene>
    <name evidence="4" type="ORF">MC45_17790</name>
</gene>
<comment type="similarity">
    <text evidence="2">Belongs to the CDP-alcohol phosphatidyltransferase class-I family.</text>
</comment>
<keyword evidence="3" id="KW-0812">Transmembrane</keyword>
<feature type="transmembrane region" description="Helical" evidence="3">
    <location>
        <begin position="240"/>
        <end position="260"/>
    </location>
</feature>
<dbReference type="HOGENOM" id="CLU_766899_0_0_5"/>
<dbReference type="KEGG" id="stax:MC45_17790"/>
<dbReference type="Gene3D" id="1.20.120.1760">
    <property type="match status" value="1"/>
</dbReference>
<dbReference type="GO" id="GO:0016780">
    <property type="term" value="F:phosphotransferase activity, for other substituted phosphate groups"/>
    <property type="evidence" value="ECO:0007669"/>
    <property type="project" value="InterPro"/>
</dbReference>
<dbReference type="AlphaFoldDB" id="A0A097ELG4"/>
<dbReference type="GO" id="GO:0016020">
    <property type="term" value="C:membrane"/>
    <property type="evidence" value="ECO:0007669"/>
    <property type="project" value="InterPro"/>
</dbReference>
<dbReference type="EMBL" id="CP009572">
    <property type="protein sequence ID" value="AIT08387.1"/>
    <property type="molecule type" value="Genomic_DNA"/>
</dbReference>
<keyword evidence="5" id="KW-1185">Reference proteome</keyword>
<dbReference type="Proteomes" id="UP000033200">
    <property type="component" value="Plasmid STP1"/>
</dbReference>
<feature type="transmembrane region" description="Helical" evidence="3">
    <location>
        <begin position="315"/>
        <end position="334"/>
    </location>
</feature>
<dbReference type="eggNOG" id="COG0558">
    <property type="taxonomic scope" value="Bacteria"/>
</dbReference>
<dbReference type="GO" id="GO:0008654">
    <property type="term" value="P:phospholipid biosynthetic process"/>
    <property type="evidence" value="ECO:0007669"/>
    <property type="project" value="InterPro"/>
</dbReference>
<evidence type="ECO:0000256" key="3">
    <source>
        <dbReference type="SAM" id="Phobius"/>
    </source>
</evidence>